<organism evidence="1 2">
    <name type="scientific">Sclerotinia nivalis</name>
    <dbReference type="NCBI Taxonomy" id="352851"/>
    <lineage>
        <taxon>Eukaryota</taxon>
        <taxon>Fungi</taxon>
        <taxon>Dikarya</taxon>
        <taxon>Ascomycota</taxon>
        <taxon>Pezizomycotina</taxon>
        <taxon>Leotiomycetes</taxon>
        <taxon>Helotiales</taxon>
        <taxon>Sclerotiniaceae</taxon>
        <taxon>Sclerotinia</taxon>
    </lineage>
</organism>
<comment type="caution">
    <text evidence="1">The sequence shown here is derived from an EMBL/GenBank/DDBJ whole genome shotgun (WGS) entry which is preliminary data.</text>
</comment>
<reference evidence="1" key="1">
    <citation type="submission" date="2022-11" db="EMBL/GenBank/DDBJ databases">
        <title>Genome Resource of Sclerotinia nivalis Strain SnTB1, a Plant Pathogen Isolated from American Ginseng.</title>
        <authorList>
            <person name="Fan S."/>
        </authorList>
    </citation>
    <scope>NUCLEOTIDE SEQUENCE</scope>
    <source>
        <strain evidence="1">SnTB1</strain>
    </source>
</reference>
<keyword evidence="2" id="KW-1185">Reference proteome</keyword>
<name>A0A9X0AIA3_9HELO</name>
<evidence type="ECO:0000313" key="1">
    <source>
        <dbReference type="EMBL" id="KAJ8063190.1"/>
    </source>
</evidence>
<gene>
    <name evidence="1" type="ORF">OCU04_008428</name>
</gene>
<protein>
    <submittedName>
        <fullName evidence="1">Uncharacterized protein</fullName>
    </submittedName>
</protein>
<dbReference type="OrthoDB" id="10526439at2759"/>
<dbReference type="AlphaFoldDB" id="A0A9X0AIA3"/>
<sequence>MLASVQGVANNRITPVAQSFEMFMGVGAIFCVEINGGNEDMTNKHLQDLLPFHNNDSPEVNHLCSMIEMASMISCSSVAEKNVGRTHDALKGSIFSVALSAQGYPRLSPNATRRLGPMPSHLSSDVKQHIPKVLVLYTLPVSILMSDTQTSPFLFPKQVVIRS</sequence>
<proteinExistence type="predicted"/>
<accession>A0A9X0AIA3</accession>
<dbReference type="EMBL" id="JAPEIS010000009">
    <property type="protein sequence ID" value="KAJ8063190.1"/>
    <property type="molecule type" value="Genomic_DNA"/>
</dbReference>
<dbReference type="Proteomes" id="UP001152300">
    <property type="component" value="Unassembled WGS sequence"/>
</dbReference>
<evidence type="ECO:0000313" key="2">
    <source>
        <dbReference type="Proteomes" id="UP001152300"/>
    </source>
</evidence>